<evidence type="ECO:0000256" key="1">
    <source>
        <dbReference type="SAM" id="Phobius"/>
    </source>
</evidence>
<feature type="transmembrane region" description="Helical" evidence="1">
    <location>
        <begin position="6"/>
        <end position="21"/>
    </location>
</feature>
<feature type="domain" description="EamA" evidence="2">
    <location>
        <begin position="2"/>
        <end position="104"/>
    </location>
</feature>
<dbReference type="InterPro" id="IPR037185">
    <property type="entry name" value="EmrE-like"/>
</dbReference>
<evidence type="ECO:0000259" key="2">
    <source>
        <dbReference type="Pfam" id="PF00892"/>
    </source>
</evidence>
<protein>
    <recommendedName>
        <fullName evidence="2">EamA domain-containing protein</fullName>
    </recommendedName>
</protein>
<feature type="transmembrane region" description="Helical" evidence="1">
    <location>
        <begin position="33"/>
        <end position="52"/>
    </location>
</feature>
<dbReference type="GO" id="GO:0016020">
    <property type="term" value="C:membrane"/>
    <property type="evidence" value="ECO:0007669"/>
    <property type="project" value="InterPro"/>
</dbReference>
<keyword evidence="1" id="KW-0472">Membrane</keyword>
<evidence type="ECO:0000313" key="4">
    <source>
        <dbReference type="Proteomes" id="UP000181992"/>
    </source>
</evidence>
<dbReference type="Proteomes" id="UP000181992">
    <property type="component" value="Unassembled WGS sequence"/>
</dbReference>
<keyword evidence="1" id="KW-0812">Transmembrane</keyword>
<accession>A0A1J4V7E7</accession>
<keyword evidence="1" id="KW-1133">Transmembrane helix</keyword>
<dbReference type="Gene3D" id="1.10.3730.20">
    <property type="match status" value="1"/>
</dbReference>
<gene>
    <name evidence="3" type="ORF">AUJ77_00200</name>
</gene>
<dbReference type="AlphaFoldDB" id="A0A1J4V7E7"/>
<dbReference type="EMBL" id="MNVN01000003">
    <property type="protein sequence ID" value="OIO31217.1"/>
    <property type="molecule type" value="Genomic_DNA"/>
</dbReference>
<sequence>MLWPYLGAALFGLLIAYIFEKEKFGNITHLGKYWKGSVLIGLFSVAGGYAIFKALSFGPLSGVYAIHPAYTFIAGIFGFIFFKEKLTKKKIILALLSIVGMILLKIG</sequence>
<feature type="transmembrane region" description="Helical" evidence="1">
    <location>
        <begin position="64"/>
        <end position="82"/>
    </location>
</feature>
<dbReference type="InterPro" id="IPR000620">
    <property type="entry name" value="EamA_dom"/>
</dbReference>
<name>A0A1J4V7E7_9BACT</name>
<organism evidence="3 4">
    <name type="scientific">Candidatus Nomurabacteria bacterium CG1_02_43_90</name>
    <dbReference type="NCBI Taxonomy" id="1805281"/>
    <lineage>
        <taxon>Bacteria</taxon>
        <taxon>Candidatus Nomuraibacteriota</taxon>
    </lineage>
</organism>
<evidence type="ECO:0000313" key="3">
    <source>
        <dbReference type="EMBL" id="OIO31217.1"/>
    </source>
</evidence>
<comment type="caution">
    <text evidence="3">The sequence shown here is derived from an EMBL/GenBank/DDBJ whole genome shotgun (WGS) entry which is preliminary data.</text>
</comment>
<dbReference type="Pfam" id="PF00892">
    <property type="entry name" value="EamA"/>
    <property type="match status" value="1"/>
</dbReference>
<proteinExistence type="predicted"/>
<reference evidence="3 4" key="1">
    <citation type="journal article" date="2016" name="Environ. Microbiol.">
        <title>Genomic resolution of a cold subsurface aquifer community provides metabolic insights for novel microbes adapted to high CO concentrations.</title>
        <authorList>
            <person name="Probst A.J."/>
            <person name="Castelle C.J."/>
            <person name="Singh A."/>
            <person name="Brown C.T."/>
            <person name="Anantharaman K."/>
            <person name="Sharon I."/>
            <person name="Hug L.A."/>
            <person name="Burstein D."/>
            <person name="Emerson J.B."/>
            <person name="Thomas B.C."/>
            <person name="Banfield J.F."/>
        </authorList>
    </citation>
    <scope>NUCLEOTIDE SEQUENCE [LARGE SCALE GENOMIC DNA]</scope>
    <source>
        <strain evidence="3">CG1_02_43_90</strain>
    </source>
</reference>
<dbReference type="SUPFAM" id="SSF103481">
    <property type="entry name" value="Multidrug resistance efflux transporter EmrE"/>
    <property type="match status" value="1"/>
</dbReference>